<dbReference type="EMBL" id="VXIV02001923">
    <property type="protein sequence ID" value="KAF6028712.1"/>
    <property type="molecule type" value="Genomic_DNA"/>
</dbReference>
<keyword evidence="3" id="KW-0560">Oxidoreductase</keyword>
<dbReference type="Pfam" id="PF00578">
    <property type="entry name" value="AhpC-TSA"/>
    <property type="match status" value="1"/>
</dbReference>
<dbReference type="PANTHER" id="PTHR43503">
    <property type="entry name" value="MCG48959-RELATED"/>
    <property type="match status" value="1"/>
</dbReference>
<protein>
    <submittedName>
        <fullName evidence="6">PRDX6</fullName>
    </submittedName>
</protein>
<name>A0A7J7JQS2_BUGNE</name>
<gene>
    <name evidence="6" type="ORF">EB796_012992</name>
</gene>
<accession>A0A7J7JQS2</accession>
<dbReference type="Proteomes" id="UP000593567">
    <property type="component" value="Unassembled WGS sequence"/>
</dbReference>
<proteinExistence type="predicted"/>
<feature type="domain" description="Alkyl hydroperoxide reductase subunit C/ Thiol specific antioxidant" evidence="4">
    <location>
        <begin position="2"/>
        <end position="87"/>
    </location>
</feature>
<feature type="domain" description="Peroxiredoxin C-terminal" evidence="5">
    <location>
        <begin position="109"/>
        <end position="145"/>
    </location>
</feature>
<dbReference type="Gene3D" id="3.30.1020.10">
    <property type="entry name" value="Antioxidant, Horf6, Chain A, domain2"/>
    <property type="match status" value="1"/>
</dbReference>
<evidence type="ECO:0000259" key="4">
    <source>
        <dbReference type="Pfam" id="PF00578"/>
    </source>
</evidence>
<evidence type="ECO:0000313" key="7">
    <source>
        <dbReference type="Proteomes" id="UP000593567"/>
    </source>
</evidence>
<evidence type="ECO:0000256" key="3">
    <source>
        <dbReference type="ARBA" id="ARBA00023002"/>
    </source>
</evidence>
<evidence type="ECO:0000259" key="5">
    <source>
        <dbReference type="Pfam" id="PF10417"/>
    </source>
</evidence>
<dbReference type="PIRSF" id="PIRSF000239">
    <property type="entry name" value="AHPC"/>
    <property type="match status" value="1"/>
</dbReference>
<keyword evidence="1" id="KW-0575">Peroxidase</keyword>
<evidence type="ECO:0000313" key="6">
    <source>
        <dbReference type="EMBL" id="KAF6028712.1"/>
    </source>
</evidence>
<reference evidence="6" key="1">
    <citation type="submission" date="2020-06" db="EMBL/GenBank/DDBJ databases">
        <title>Draft genome of Bugula neritina, a colonial animal packing powerful symbionts and potential medicines.</title>
        <authorList>
            <person name="Rayko M."/>
        </authorList>
    </citation>
    <scope>NUCLEOTIDE SEQUENCE [LARGE SCALE GENOMIC DNA]</scope>
    <source>
        <strain evidence="6">Kwan_BN1</strain>
    </source>
</reference>
<dbReference type="InterPro" id="IPR036249">
    <property type="entry name" value="Thioredoxin-like_sf"/>
</dbReference>
<dbReference type="GO" id="GO:0045454">
    <property type="term" value="P:cell redox homeostasis"/>
    <property type="evidence" value="ECO:0007669"/>
    <property type="project" value="TreeGrafter"/>
</dbReference>
<dbReference type="InterPro" id="IPR019479">
    <property type="entry name" value="Peroxiredoxin_C"/>
</dbReference>
<dbReference type="Gene3D" id="3.40.30.10">
    <property type="entry name" value="Glutaredoxin"/>
    <property type="match status" value="1"/>
</dbReference>
<organism evidence="6 7">
    <name type="scientific">Bugula neritina</name>
    <name type="common">Brown bryozoan</name>
    <name type="synonym">Sertularia neritina</name>
    <dbReference type="NCBI Taxonomy" id="10212"/>
    <lineage>
        <taxon>Eukaryota</taxon>
        <taxon>Metazoa</taxon>
        <taxon>Spiralia</taxon>
        <taxon>Lophotrochozoa</taxon>
        <taxon>Bryozoa</taxon>
        <taxon>Gymnolaemata</taxon>
        <taxon>Cheilostomatida</taxon>
        <taxon>Flustrina</taxon>
        <taxon>Buguloidea</taxon>
        <taxon>Bugulidae</taxon>
        <taxon>Bugula</taxon>
    </lineage>
</organism>
<comment type="caution">
    <text evidence="6">The sequence shown here is derived from an EMBL/GenBank/DDBJ whole genome shotgun (WGS) entry which is preliminary data.</text>
</comment>
<dbReference type="GO" id="GO:0005829">
    <property type="term" value="C:cytosol"/>
    <property type="evidence" value="ECO:0007669"/>
    <property type="project" value="TreeGrafter"/>
</dbReference>
<dbReference type="InterPro" id="IPR000866">
    <property type="entry name" value="AhpC/TSA"/>
</dbReference>
<dbReference type="OrthoDB" id="2996783at2759"/>
<evidence type="ECO:0000256" key="1">
    <source>
        <dbReference type="ARBA" id="ARBA00022559"/>
    </source>
</evidence>
<dbReference type="InterPro" id="IPR024706">
    <property type="entry name" value="Peroxiredoxin_AhpC-typ"/>
</dbReference>
<evidence type="ECO:0000256" key="2">
    <source>
        <dbReference type="ARBA" id="ARBA00022862"/>
    </source>
</evidence>
<dbReference type="AlphaFoldDB" id="A0A7J7JQS2"/>
<dbReference type="GO" id="GO:0051920">
    <property type="term" value="F:peroxiredoxin activity"/>
    <property type="evidence" value="ECO:0007669"/>
    <property type="project" value="InterPro"/>
</dbReference>
<sequence>MQKDFEKLNTKIITLSCDDVVSHAAWSKDVTAQAKCDRADLPYPVIADSKRELAVALGMIDPAEKDAQGLPLTARAVFLVGPDKKLKLSILYPATTGRNMAEVLRVLQSLQLTAYKKVATPVNWQPGGECMVVPSVKADEAAKLFPQHRVVDVPSGKGYLRFTPQP</sequence>
<dbReference type="PANTHER" id="PTHR43503:SF4">
    <property type="entry name" value="PEROXIREDOXIN-6"/>
    <property type="match status" value="1"/>
</dbReference>
<dbReference type="Pfam" id="PF10417">
    <property type="entry name" value="1-cysPrx_C"/>
    <property type="match status" value="1"/>
</dbReference>
<keyword evidence="7" id="KW-1185">Reference proteome</keyword>
<dbReference type="FunFam" id="3.30.1020.10:FF:000001">
    <property type="entry name" value="1-Cys peroxiredoxin"/>
    <property type="match status" value="1"/>
</dbReference>
<dbReference type="SUPFAM" id="SSF52833">
    <property type="entry name" value="Thioredoxin-like"/>
    <property type="match status" value="1"/>
</dbReference>
<dbReference type="GO" id="GO:0005739">
    <property type="term" value="C:mitochondrion"/>
    <property type="evidence" value="ECO:0007669"/>
    <property type="project" value="TreeGrafter"/>
</dbReference>
<keyword evidence="2" id="KW-0049">Antioxidant</keyword>